<dbReference type="InterPro" id="IPR001387">
    <property type="entry name" value="Cro/C1-type_HTH"/>
</dbReference>
<dbReference type="CDD" id="cd00093">
    <property type="entry name" value="HTH_XRE"/>
    <property type="match status" value="1"/>
</dbReference>
<sequence length="82" mass="9026">MRQVLSTPSQLGEILRSARRAKRLTQGQAATRLGLSQSRLSALEIEPKAISAEQLLALVSLYGLELILQSKNHAPTSQETDW</sequence>
<dbReference type="Proteomes" id="UP000253501">
    <property type="component" value="Unassembled WGS sequence"/>
</dbReference>
<dbReference type="SUPFAM" id="SSF47413">
    <property type="entry name" value="lambda repressor-like DNA-binding domains"/>
    <property type="match status" value="1"/>
</dbReference>
<dbReference type="InterPro" id="IPR010982">
    <property type="entry name" value="Lambda_DNA-bd_dom_sf"/>
</dbReference>
<dbReference type="Pfam" id="PF13560">
    <property type="entry name" value="HTH_31"/>
    <property type="match status" value="1"/>
</dbReference>
<reference evidence="2 3" key="1">
    <citation type="submission" date="2018-04" db="EMBL/GenBank/DDBJ databases">
        <title>Cupriavidus necator CR12 genome sequencing and assembly.</title>
        <authorList>
            <person name="Ben Fekih I."/>
            <person name="Mazhar H.S."/>
            <person name="Bello S.K."/>
            <person name="Rensing C."/>
        </authorList>
    </citation>
    <scope>NUCLEOTIDE SEQUENCE [LARGE SCALE GENOMIC DNA]</scope>
    <source>
        <strain evidence="2 3">CR12</strain>
    </source>
</reference>
<dbReference type="AlphaFoldDB" id="A0A367P7M1"/>
<evidence type="ECO:0000313" key="3">
    <source>
        <dbReference type="Proteomes" id="UP000253501"/>
    </source>
</evidence>
<proteinExistence type="predicted"/>
<feature type="domain" description="HTH cro/C1-type" evidence="1">
    <location>
        <begin position="15"/>
        <end position="69"/>
    </location>
</feature>
<dbReference type="EMBL" id="QDHA01000150">
    <property type="protein sequence ID" value="RCJ03513.1"/>
    <property type="molecule type" value="Genomic_DNA"/>
</dbReference>
<dbReference type="RefSeq" id="WP_114136237.1">
    <property type="nucleotide sequence ID" value="NZ_CP068436.1"/>
</dbReference>
<dbReference type="GO" id="GO:0003677">
    <property type="term" value="F:DNA binding"/>
    <property type="evidence" value="ECO:0007669"/>
    <property type="project" value="InterPro"/>
</dbReference>
<gene>
    <name evidence="2" type="ORF">DDK22_37035</name>
</gene>
<protein>
    <submittedName>
        <fullName evidence="2">XRE family transcriptional regulator</fullName>
    </submittedName>
</protein>
<dbReference type="SMART" id="SM00530">
    <property type="entry name" value="HTH_XRE"/>
    <property type="match status" value="1"/>
</dbReference>
<comment type="caution">
    <text evidence="2">The sequence shown here is derived from an EMBL/GenBank/DDBJ whole genome shotgun (WGS) entry which is preliminary data.</text>
</comment>
<dbReference type="Gene3D" id="1.10.260.40">
    <property type="entry name" value="lambda repressor-like DNA-binding domains"/>
    <property type="match status" value="1"/>
</dbReference>
<evidence type="ECO:0000259" key="1">
    <source>
        <dbReference type="PROSITE" id="PS50943"/>
    </source>
</evidence>
<dbReference type="PROSITE" id="PS50943">
    <property type="entry name" value="HTH_CROC1"/>
    <property type="match status" value="1"/>
</dbReference>
<organism evidence="2 3">
    <name type="scientific">Cupriavidus necator</name>
    <name type="common">Alcaligenes eutrophus</name>
    <name type="synonym">Ralstonia eutropha</name>
    <dbReference type="NCBI Taxonomy" id="106590"/>
    <lineage>
        <taxon>Bacteria</taxon>
        <taxon>Pseudomonadati</taxon>
        <taxon>Pseudomonadota</taxon>
        <taxon>Betaproteobacteria</taxon>
        <taxon>Burkholderiales</taxon>
        <taxon>Burkholderiaceae</taxon>
        <taxon>Cupriavidus</taxon>
    </lineage>
</organism>
<name>A0A367P7M1_CUPNE</name>
<accession>A0A367P7M1</accession>
<evidence type="ECO:0000313" key="2">
    <source>
        <dbReference type="EMBL" id="RCJ03513.1"/>
    </source>
</evidence>